<feature type="transmembrane region" description="Helical" evidence="1">
    <location>
        <begin position="47"/>
        <end position="65"/>
    </location>
</feature>
<sequence length="315" mass="34954">MEPIWNGNEQREEKKTHLKPVHGIALFLVVMLCFYTIIAWAQWTFGMYGLALTEIFLLVLSVGSAKLLKAPLREIFPVRKPEWKKLLAVLAGWVSAYTAVIPLTMTAAYFFPSQIFGVSDSLSSFMGSVPLLVSVLISSVMPGICEEALHRGFLLKCFQSKIHSTAGLVLLMGFLFGAFHGSVWRFLPTAFLGGVLTWLMVRTENLVYPALFHFINNFLPSVFAGFSSGQETEAASQMLMQQGLPLSFLGIYFAMACIAPFGFYTASYLLRKGEPGQEQRYLKSNKVLAVLVVLTVLPVILGMLLFVLGIVKDFL</sequence>
<reference evidence="3" key="2">
    <citation type="submission" date="2021-04" db="EMBL/GenBank/DDBJ databases">
        <authorList>
            <person name="Gilroy R."/>
        </authorList>
    </citation>
    <scope>NUCLEOTIDE SEQUENCE</scope>
    <source>
        <strain evidence="3">ChiBcec2-3848</strain>
    </source>
</reference>
<feature type="domain" description="CAAX prenyl protease 2/Lysostaphin resistance protein A-like" evidence="2">
    <location>
        <begin position="131"/>
        <end position="219"/>
    </location>
</feature>
<evidence type="ECO:0000313" key="3">
    <source>
        <dbReference type="EMBL" id="HJC62001.1"/>
    </source>
</evidence>
<evidence type="ECO:0000256" key="1">
    <source>
        <dbReference type="SAM" id="Phobius"/>
    </source>
</evidence>
<dbReference type="PANTHER" id="PTHR43592">
    <property type="entry name" value="CAAX AMINO TERMINAL PROTEASE"/>
    <property type="match status" value="1"/>
</dbReference>
<keyword evidence="3" id="KW-0482">Metalloprotease</keyword>
<feature type="transmembrane region" description="Helical" evidence="1">
    <location>
        <begin position="123"/>
        <end position="145"/>
    </location>
</feature>
<evidence type="ECO:0000313" key="4">
    <source>
        <dbReference type="Proteomes" id="UP000823886"/>
    </source>
</evidence>
<feature type="transmembrane region" description="Helical" evidence="1">
    <location>
        <begin position="246"/>
        <end position="267"/>
    </location>
</feature>
<reference evidence="3" key="1">
    <citation type="journal article" date="2021" name="PeerJ">
        <title>Extensive microbial diversity within the chicken gut microbiome revealed by metagenomics and culture.</title>
        <authorList>
            <person name="Gilroy R."/>
            <person name="Ravi A."/>
            <person name="Getino M."/>
            <person name="Pursley I."/>
            <person name="Horton D.L."/>
            <person name="Alikhan N.F."/>
            <person name="Baker D."/>
            <person name="Gharbi K."/>
            <person name="Hall N."/>
            <person name="Watson M."/>
            <person name="Adriaenssens E.M."/>
            <person name="Foster-Nyarko E."/>
            <person name="Jarju S."/>
            <person name="Secka A."/>
            <person name="Antonio M."/>
            <person name="Oren A."/>
            <person name="Chaudhuri R.R."/>
            <person name="La Ragione R."/>
            <person name="Hildebrand F."/>
            <person name="Pallen M.J."/>
        </authorList>
    </citation>
    <scope>NUCLEOTIDE SEQUENCE</scope>
    <source>
        <strain evidence="3">ChiBcec2-3848</strain>
    </source>
</reference>
<accession>A0A9D2PM06</accession>
<keyword evidence="3" id="KW-0378">Hydrolase</keyword>
<protein>
    <submittedName>
        <fullName evidence="3">CPBP family intramembrane metalloprotease</fullName>
    </submittedName>
</protein>
<keyword evidence="1" id="KW-0472">Membrane</keyword>
<feature type="transmembrane region" description="Helical" evidence="1">
    <location>
        <begin position="166"/>
        <end position="187"/>
    </location>
</feature>
<dbReference type="InterPro" id="IPR003675">
    <property type="entry name" value="Rce1/LyrA-like_dom"/>
</dbReference>
<keyword evidence="1" id="KW-1133">Transmembrane helix</keyword>
<proteinExistence type="predicted"/>
<keyword evidence="1" id="KW-0812">Transmembrane</keyword>
<dbReference type="PANTHER" id="PTHR43592:SF15">
    <property type="entry name" value="CAAX AMINO TERMINAL PROTEASE FAMILY PROTEIN"/>
    <property type="match status" value="1"/>
</dbReference>
<dbReference type="GO" id="GO:0008237">
    <property type="term" value="F:metallopeptidase activity"/>
    <property type="evidence" value="ECO:0007669"/>
    <property type="project" value="UniProtKB-KW"/>
</dbReference>
<feature type="transmembrane region" description="Helical" evidence="1">
    <location>
        <begin position="21"/>
        <end position="41"/>
    </location>
</feature>
<dbReference type="GO" id="GO:0080120">
    <property type="term" value="P:CAAX-box protein maturation"/>
    <property type="evidence" value="ECO:0007669"/>
    <property type="project" value="UniProtKB-ARBA"/>
</dbReference>
<comment type="caution">
    <text evidence="3">The sequence shown here is derived from an EMBL/GenBank/DDBJ whole genome shotgun (WGS) entry which is preliminary data.</text>
</comment>
<dbReference type="Proteomes" id="UP000823886">
    <property type="component" value="Unassembled WGS sequence"/>
</dbReference>
<dbReference type="AlphaFoldDB" id="A0A9D2PM06"/>
<dbReference type="Pfam" id="PF02517">
    <property type="entry name" value="Rce1-like"/>
    <property type="match status" value="1"/>
</dbReference>
<dbReference type="GO" id="GO:0004175">
    <property type="term" value="F:endopeptidase activity"/>
    <property type="evidence" value="ECO:0007669"/>
    <property type="project" value="UniProtKB-ARBA"/>
</dbReference>
<organism evidence="3 4">
    <name type="scientific">Candidatus Blautia merdavium</name>
    <dbReference type="NCBI Taxonomy" id="2838494"/>
    <lineage>
        <taxon>Bacteria</taxon>
        <taxon>Bacillati</taxon>
        <taxon>Bacillota</taxon>
        <taxon>Clostridia</taxon>
        <taxon>Lachnospirales</taxon>
        <taxon>Lachnospiraceae</taxon>
        <taxon>Blautia</taxon>
    </lineage>
</organism>
<evidence type="ECO:0000259" key="2">
    <source>
        <dbReference type="Pfam" id="PF02517"/>
    </source>
</evidence>
<gene>
    <name evidence="3" type="ORF">H9753_00090</name>
</gene>
<feature type="transmembrane region" description="Helical" evidence="1">
    <location>
        <begin position="86"/>
        <end position="111"/>
    </location>
</feature>
<dbReference type="EMBL" id="DWVZ01000002">
    <property type="protein sequence ID" value="HJC62001.1"/>
    <property type="molecule type" value="Genomic_DNA"/>
</dbReference>
<feature type="transmembrane region" description="Helical" evidence="1">
    <location>
        <begin position="287"/>
        <end position="311"/>
    </location>
</feature>
<keyword evidence="3" id="KW-0645">Protease</keyword>
<name>A0A9D2PM06_9FIRM</name>